<organism evidence="8">
    <name type="scientific">Bifidobacterium breve</name>
    <dbReference type="NCBI Taxonomy" id="1685"/>
    <lineage>
        <taxon>Bacteria</taxon>
        <taxon>Bacillati</taxon>
        <taxon>Actinomycetota</taxon>
        <taxon>Actinomycetes</taxon>
        <taxon>Bifidobacteriales</taxon>
        <taxon>Bifidobacteriaceae</taxon>
        <taxon>Bifidobacterium</taxon>
    </lineage>
</organism>
<dbReference type="GO" id="GO:0006310">
    <property type="term" value="P:DNA recombination"/>
    <property type="evidence" value="ECO:0007669"/>
    <property type="project" value="UniProtKB-KW"/>
</dbReference>
<gene>
    <name evidence="8" type="ORF">B7017_p0118</name>
</gene>
<dbReference type="NCBIfam" id="NF040570">
    <property type="entry name" value="guided_TnpB"/>
    <property type="match status" value="1"/>
</dbReference>
<dbReference type="RefSeq" id="WP_052791215.1">
    <property type="nucleotide sequence ID" value="NZ_KM406416.1"/>
</dbReference>
<keyword evidence="5" id="KW-0233">DNA recombination</keyword>
<evidence type="ECO:0000256" key="4">
    <source>
        <dbReference type="ARBA" id="ARBA00023125"/>
    </source>
</evidence>
<accession>A0A0A0V1D2</accession>
<dbReference type="PANTHER" id="PTHR30405:SF11">
    <property type="entry name" value="RNA-GUIDED DNA ENDONUCLEASE RV2885C-RELATED"/>
    <property type="match status" value="1"/>
</dbReference>
<dbReference type="InterPro" id="IPR051399">
    <property type="entry name" value="RNA-guided_DNA_endo/Transpos"/>
</dbReference>
<dbReference type="EMBL" id="KM406416">
    <property type="protein sequence ID" value="AIW55172.1"/>
    <property type="molecule type" value="Genomic_DNA"/>
</dbReference>
<sequence>MAELTLTMCVRLSPTRRQADALAALCSTFADCCNDVADYVDSTHTLSQKKINKAIYHQLRETHGLLAQITQSAIRRVIANYKAIHTRIANLREESKGKKNGKRHKRRKIPAYYSIKPQYAPDGADLLWNRDYSYSTKTGLFSLPVMDGRIKVKAEWASIPDQYRHGRFGTARLIRKRDKWHLLIPVTIPTPDATEHPKIIVGIDLGIRFLATSYDGERTVFYDGKEVKHRRGKYNELRKQLQHRGTRSARKRLKAIGSRENRWMTDINHQVSKALVNQYGKDTLFTLEDLTGIRNTTETVKVQQRYVQVSWAFSQLRSFIEYKAARNGQATIAVDPAYTSQTCPRCGYVSRKNRNKETHTFRCRNCGYRSNDDRVAAMNLRHKGYDLTVMQCDANTLDVAGVQPTIP</sequence>
<comment type="similarity">
    <text evidence="1">In the C-terminal section; belongs to the transposase 35 family.</text>
</comment>
<dbReference type="Pfam" id="PF07282">
    <property type="entry name" value="Cas12f1-like_TNB"/>
    <property type="match status" value="1"/>
</dbReference>
<dbReference type="GO" id="GO:0032196">
    <property type="term" value="P:transposition"/>
    <property type="evidence" value="ECO:0007669"/>
    <property type="project" value="UniProtKB-KW"/>
</dbReference>
<dbReference type="PANTHER" id="PTHR30405">
    <property type="entry name" value="TRANSPOSASE"/>
    <property type="match status" value="1"/>
</dbReference>
<evidence type="ECO:0000256" key="2">
    <source>
        <dbReference type="ARBA" id="ARBA00011044"/>
    </source>
</evidence>
<evidence type="ECO:0000256" key="1">
    <source>
        <dbReference type="ARBA" id="ARBA00008761"/>
    </source>
</evidence>
<proteinExistence type="inferred from homology"/>
<keyword evidence="3" id="KW-0815">Transposition</keyword>
<dbReference type="InterPro" id="IPR010095">
    <property type="entry name" value="Cas12f1-like_TNB"/>
</dbReference>
<dbReference type="NCBIfam" id="TIGR01766">
    <property type="entry name" value="IS200/IS605 family accessory protein TnpB-like domain"/>
    <property type="match status" value="1"/>
</dbReference>
<evidence type="ECO:0000256" key="3">
    <source>
        <dbReference type="ARBA" id="ARBA00022578"/>
    </source>
</evidence>
<geneLocation type="plasmid" evidence="8">
    <name>megaplasmid pMP7017</name>
</geneLocation>
<reference evidence="8" key="1">
    <citation type="journal article" date="2015" name="Appl. Environ. Microbiol.">
        <title>Discovery of a conjugative megaplasmid in Bifidobacterium breve.</title>
        <authorList>
            <person name="Bottacini F."/>
            <person name="O'Connell Motherway M."/>
            <person name="Casey E."/>
            <person name="McDonnell B."/>
            <person name="Mahony J."/>
            <person name="Ventura M."/>
            <person name="van Sinderen D."/>
        </authorList>
    </citation>
    <scope>NUCLEOTIDE SEQUENCE</scope>
    <source>
        <strain evidence="8">JCM 7017</strain>
        <plasmid evidence="8">megaplasmid pMP7017</plasmid>
    </source>
</reference>
<keyword evidence="8" id="KW-0614">Plasmid</keyword>
<name>A0A0A0V1D2_BIFBR</name>
<evidence type="ECO:0000259" key="7">
    <source>
        <dbReference type="Pfam" id="PF07282"/>
    </source>
</evidence>
<protein>
    <submittedName>
        <fullName evidence="8">Transposase</fullName>
    </submittedName>
</protein>
<comment type="similarity">
    <text evidence="2">In the N-terminal section; belongs to the transposase 2 family.</text>
</comment>
<dbReference type="InterPro" id="IPR001959">
    <property type="entry name" value="Transposase"/>
</dbReference>
<evidence type="ECO:0000313" key="8">
    <source>
        <dbReference type="EMBL" id="AIW55172.1"/>
    </source>
</evidence>
<dbReference type="AlphaFoldDB" id="A0A0A0V1D2"/>
<feature type="domain" description="Cas12f1-like TNB" evidence="7">
    <location>
        <begin position="313"/>
        <end position="380"/>
    </location>
</feature>
<evidence type="ECO:0000256" key="5">
    <source>
        <dbReference type="ARBA" id="ARBA00023172"/>
    </source>
</evidence>
<dbReference type="GO" id="GO:0003677">
    <property type="term" value="F:DNA binding"/>
    <property type="evidence" value="ECO:0007669"/>
    <property type="project" value="UniProtKB-KW"/>
</dbReference>
<evidence type="ECO:0000259" key="6">
    <source>
        <dbReference type="Pfam" id="PF01385"/>
    </source>
</evidence>
<feature type="domain" description="Probable transposase IS891/IS1136/IS1341" evidence="6">
    <location>
        <begin position="184"/>
        <end position="283"/>
    </location>
</feature>
<keyword evidence="4" id="KW-0238">DNA-binding</keyword>
<dbReference type="Pfam" id="PF01385">
    <property type="entry name" value="OrfB_IS605"/>
    <property type="match status" value="1"/>
</dbReference>